<dbReference type="InterPro" id="IPR026496">
    <property type="entry name" value="GRASP_targ"/>
</dbReference>
<dbReference type="EMBL" id="RCIY01000055">
    <property type="protein sequence ID" value="TGG83211.1"/>
    <property type="molecule type" value="Genomic_DNA"/>
</dbReference>
<evidence type="ECO:0000313" key="1">
    <source>
        <dbReference type="EMBL" id="TGG83211.1"/>
    </source>
</evidence>
<name>A0A6C1BZC5_9ACTN</name>
<sequence>MPLSRHRRSTTMTTLPFGLTQALPVEAPAARTWPGALSYCPEQQLTVVTRTGTPFIDSPSMASEIQTVTQTRHDSQIFDDNGGTDKD</sequence>
<dbReference type="NCBIfam" id="TIGR04186">
    <property type="entry name" value="GRASP_targ"/>
    <property type="match status" value="1"/>
</dbReference>
<evidence type="ECO:0000313" key="2">
    <source>
        <dbReference type="Proteomes" id="UP000298111"/>
    </source>
</evidence>
<protein>
    <submittedName>
        <fullName evidence="1">Putative ATP-grasp-modified RiPP</fullName>
    </submittedName>
</protein>
<gene>
    <name evidence="1" type="primary">tgmA</name>
    <name evidence="1" type="ORF">D8771_14170</name>
</gene>
<dbReference type="Proteomes" id="UP000298111">
    <property type="component" value="Unassembled WGS sequence"/>
</dbReference>
<proteinExistence type="predicted"/>
<comment type="caution">
    <text evidence="1">The sequence shown here is derived from an EMBL/GenBank/DDBJ whole genome shotgun (WGS) entry which is preliminary data.</text>
</comment>
<organism evidence="1 2">
    <name type="scientific">Streptomyces albus</name>
    <dbReference type="NCBI Taxonomy" id="1888"/>
    <lineage>
        <taxon>Bacteria</taxon>
        <taxon>Bacillati</taxon>
        <taxon>Actinomycetota</taxon>
        <taxon>Actinomycetes</taxon>
        <taxon>Kitasatosporales</taxon>
        <taxon>Streptomycetaceae</taxon>
        <taxon>Streptomyces</taxon>
    </lineage>
</organism>
<dbReference type="AlphaFoldDB" id="A0A6C1BZC5"/>
<reference evidence="1 2" key="1">
    <citation type="submission" date="2018-10" db="EMBL/GenBank/DDBJ databases">
        <title>Isolation of pseudouridimycin from Streptomyces albus DSM 40763.</title>
        <authorList>
            <person name="Rosenqvist P."/>
            <person name="Metsae-Ketelae M."/>
            <person name="Virta P."/>
        </authorList>
    </citation>
    <scope>NUCLEOTIDE SEQUENCE [LARGE SCALE GENOMIC DNA]</scope>
    <source>
        <strain evidence="1 2">DSM 40763</strain>
    </source>
</reference>
<accession>A0A6C1BZC5</accession>